<dbReference type="AlphaFoldDB" id="A0A9N9J124"/>
<dbReference type="EMBL" id="CAJVPQ010021009">
    <property type="protein sequence ID" value="CAG8757385.1"/>
    <property type="molecule type" value="Genomic_DNA"/>
</dbReference>
<feature type="non-terminal residue" evidence="1">
    <location>
        <position position="1"/>
    </location>
</feature>
<dbReference type="Proteomes" id="UP000789570">
    <property type="component" value="Unassembled WGS sequence"/>
</dbReference>
<name>A0A9N9J124_9GLOM</name>
<proteinExistence type="predicted"/>
<protein>
    <submittedName>
        <fullName evidence="1">12666_t:CDS:1</fullName>
    </submittedName>
</protein>
<accession>A0A9N9J124</accession>
<comment type="caution">
    <text evidence="1">The sequence shown here is derived from an EMBL/GenBank/DDBJ whole genome shotgun (WGS) entry which is preliminary data.</text>
</comment>
<feature type="non-terminal residue" evidence="1">
    <location>
        <position position="66"/>
    </location>
</feature>
<evidence type="ECO:0000313" key="2">
    <source>
        <dbReference type="Proteomes" id="UP000789570"/>
    </source>
</evidence>
<keyword evidence="2" id="KW-1185">Reference proteome</keyword>
<gene>
    <name evidence="1" type="ORF">FCALED_LOCUS16707</name>
</gene>
<sequence length="66" mass="7745">YDCGLSLSIIRGARKEKIDGIPFDYGMLYQKKYPNMNEVVLLHKKLVSLEKYNEVTEKSVEDYNKE</sequence>
<organism evidence="1 2">
    <name type="scientific">Funneliformis caledonium</name>
    <dbReference type="NCBI Taxonomy" id="1117310"/>
    <lineage>
        <taxon>Eukaryota</taxon>
        <taxon>Fungi</taxon>
        <taxon>Fungi incertae sedis</taxon>
        <taxon>Mucoromycota</taxon>
        <taxon>Glomeromycotina</taxon>
        <taxon>Glomeromycetes</taxon>
        <taxon>Glomerales</taxon>
        <taxon>Glomeraceae</taxon>
        <taxon>Funneliformis</taxon>
    </lineage>
</organism>
<reference evidence="1" key="1">
    <citation type="submission" date="2021-06" db="EMBL/GenBank/DDBJ databases">
        <authorList>
            <person name="Kallberg Y."/>
            <person name="Tangrot J."/>
            <person name="Rosling A."/>
        </authorList>
    </citation>
    <scope>NUCLEOTIDE SEQUENCE</scope>
    <source>
        <strain evidence="1">UK204</strain>
    </source>
</reference>
<evidence type="ECO:0000313" key="1">
    <source>
        <dbReference type="EMBL" id="CAG8757385.1"/>
    </source>
</evidence>